<dbReference type="RefSeq" id="WP_002296370.1">
    <property type="nucleotide sequence ID" value="NZ_AHSR01000032.1"/>
</dbReference>
<dbReference type="InterPro" id="IPR009057">
    <property type="entry name" value="Homeodomain-like_sf"/>
</dbReference>
<dbReference type="Proteomes" id="UP000011676">
    <property type="component" value="Unassembled WGS sequence"/>
</dbReference>
<proteinExistence type="predicted"/>
<dbReference type="AlphaFoldDB" id="A0A829BTI5"/>
<accession>A0A829BTI5</accession>
<evidence type="ECO:0000313" key="2">
    <source>
        <dbReference type="Proteomes" id="UP000011676"/>
    </source>
</evidence>
<dbReference type="EMBL" id="AHSR01000032">
    <property type="protein sequence ID" value="EMC23174.1"/>
    <property type="molecule type" value="Genomic_DNA"/>
</dbReference>
<comment type="caution">
    <text evidence="1">The sequence shown here is derived from an EMBL/GenBank/DDBJ whole genome shotgun (WGS) entry which is preliminary data.</text>
</comment>
<reference evidence="1 2" key="1">
    <citation type="journal article" date="2013" name="Mol. Biol. Evol.">
        <title>Evolutionary and population genomics of the cavity causing bacteria Streptococcus mutans.</title>
        <authorList>
            <person name="Cornejo O.E."/>
            <person name="Lefebure T."/>
            <person name="Pavinski Bitar P.D."/>
            <person name="Lang P."/>
            <person name="Richards V.P."/>
            <person name="Eilertson K."/>
            <person name="Do T."/>
            <person name="Beighton D."/>
            <person name="Zeng L."/>
            <person name="Ahn S.J."/>
            <person name="Burne R.A."/>
            <person name="Siepel A."/>
            <person name="Bustamante C.D."/>
            <person name="Stanhope M.J."/>
        </authorList>
    </citation>
    <scope>NUCLEOTIDE SEQUENCE [LARGE SCALE GENOMIC DNA]</scope>
    <source>
        <strain evidence="1 2">SM6</strain>
    </source>
</reference>
<dbReference type="SUPFAM" id="SSF46689">
    <property type="entry name" value="Homeodomain-like"/>
    <property type="match status" value="1"/>
</dbReference>
<protein>
    <submittedName>
        <fullName evidence="1">Transposase</fullName>
    </submittedName>
</protein>
<gene>
    <name evidence="1" type="ORF">SMU82_07259</name>
</gene>
<organism evidence="1 2">
    <name type="scientific">Streptococcus mutans SM6</name>
    <dbReference type="NCBI Taxonomy" id="857119"/>
    <lineage>
        <taxon>Bacteria</taxon>
        <taxon>Bacillati</taxon>
        <taxon>Bacillota</taxon>
        <taxon>Bacilli</taxon>
        <taxon>Lactobacillales</taxon>
        <taxon>Streptococcaceae</taxon>
        <taxon>Streptococcus</taxon>
    </lineage>
</organism>
<sequence length="106" mass="12142">MAKKGSKFTKYSSEFKLQVVKDYLSGKSGGMSSIVKKYGLKSDNQGLTWTRKYRENPALLTQDLRGTKSTGRPKTRNLDEMSLEEQNAYLHMENAILKILRPLLRK</sequence>
<evidence type="ECO:0000313" key="1">
    <source>
        <dbReference type="EMBL" id="EMC23174.1"/>
    </source>
</evidence>
<name>A0A829BTI5_STRMG</name>